<dbReference type="AlphaFoldDB" id="A0A344UXP6"/>
<dbReference type="PROSITE" id="PS51257">
    <property type="entry name" value="PROKAR_LIPOPROTEIN"/>
    <property type="match status" value="1"/>
</dbReference>
<feature type="compositionally biased region" description="Low complexity" evidence="1">
    <location>
        <begin position="69"/>
        <end position="89"/>
    </location>
</feature>
<feature type="domain" description="DUF4232" evidence="3">
    <location>
        <begin position="96"/>
        <end position="232"/>
    </location>
</feature>
<sequence length="235" mass="22947">MINRNATRTAALTGAALLGLTMTACGGDGGSSAATPTAGDGSSTAAAPTSASSPSSVQTTFASSGTGGDQTTPTGTTSSSGSSGTTGSGDRQPARCGTSALKVSVAEGHPAAGHLSYRIRFQNTSGHPCVIQGFPGVSAVGHDNGTQLGKAASRSGDSGSRITLIPGASGYASIYAVNIGDGGGPLGDECKVAKADGWRIYPPGETRAVYVAQSGMTACTSQSDWLQIGSVQPAS</sequence>
<feature type="compositionally biased region" description="Low complexity" evidence="1">
    <location>
        <begin position="29"/>
        <end position="56"/>
    </location>
</feature>
<organism evidence="4 5">
    <name type="scientific">Acidipropionibacterium virtanenii</name>
    <dbReference type="NCBI Taxonomy" id="2057246"/>
    <lineage>
        <taxon>Bacteria</taxon>
        <taxon>Bacillati</taxon>
        <taxon>Actinomycetota</taxon>
        <taxon>Actinomycetes</taxon>
        <taxon>Propionibacteriales</taxon>
        <taxon>Propionibacteriaceae</taxon>
        <taxon>Acidipropionibacterium</taxon>
    </lineage>
</organism>
<reference evidence="4 5" key="1">
    <citation type="submission" date="2017-12" db="EMBL/GenBank/DDBJ databases">
        <title>The whole genome sequence of the Acidipropionibacterium virtanenii sp. nov. type strain JS278.</title>
        <authorList>
            <person name="Laine P."/>
            <person name="Deptula P."/>
            <person name="Varmanen P."/>
            <person name="Auvinen P."/>
        </authorList>
    </citation>
    <scope>NUCLEOTIDE SEQUENCE [LARGE SCALE GENOMIC DNA]</scope>
    <source>
        <strain evidence="4 5">JS278</strain>
    </source>
</reference>
<dbReference type="Proteomes" id="UP000251995">
    <property type="component" value="Chromosome"/>
</dbReference>
<feature type="signal peptide" evidence="2">
    <location>
        <begin position="1"/>
        <end position="26"/>
    </location>
</feature>
<evidence type="ECO:0000256" key="1">
    <source>
        <dbReference type="SAM" id="MobiDB-lite"/>
    </source>
</evidence>
<protein>
    <recommendedName>
        <fullName evidence="3">DUF4232 domain-containing protein</fullName>
    </recommendedName>
</protein>
<evidence type="ECO:0000256" key="2">
    <source>
        <dbReference type="SAM" id="SignalP"/>
    </source>
</evidence>
<name>A0A344UXP6_9ACTN</name>
<dbReference type="InterPro" id="IPR025326">
    <property type="entry name" value="DUF4232"/>
</dbReference>
<dbReference type="EMBL" id="CP025198">
    <property type="protein sequence ID" value="AXE40044.1"/>
    <property type="molecule type" value="Genomic_DNA"/>
</dbReference>
<evidence type="ECO:0000313" key="5">
    <source>
        <dbReference type="Proteomes" id="UP000251995"/>
    </source>
</evidence>
<evidence type="ECO:0000259" key="3">
    <source>
        <dbReference type="Pfam" id="PF14016"/>
    </source>
</evidence>
<proteinExistence type="predicted"/>
<keyword evidence="5" id="KW-1185">Reference proteome</keyword>
<feature type="region of interest" description="Disordered" evidence="1">
    <location>
        <begin position="29"/>
        <end position="97"/>
    </location>
</feature>
<accession>A0A344UXP6</accession>
<evidence type="ECO:0000313" key="4">
    <source>
        <dbReference type="EMBL" id="AXE40044.1"/>
    </source>
</evidence>
<gene>
    <name evidence="4" type="ORF">JS278_02910</name>
</gene>
<dbReference type="KEGG" id="acij:JS278_02910"/>
<feature type="chain" id="PRO_5038489457" description="DUF4232 domain-containing protein" evidence="2">
    <location>
        <begin position="27"/>
        <end position="235"/>
    </location>
</feature>
<keyword evidence="2" id="KW-0732">Signal</keyword>
<dbReference type="Pfam" id="PF14016">
    <property type="entry name" value="DUF4232"/>
    <property type="match status" value="1"/>
</dbReference>
<dbReference type="RefSeq" id="WP_245935135.1">
    <property type="nucleotide sequence ID" value="NZ_CP025198.1"/>
</dbReference>